<dbReference type="CDD" id="cd01344">
    <property type="entry name" value="PL2_Passenger_AT"/>
    <property type="match status" value="1"/>
</dbReference>
<evidence type="ECO:0000313" key="5">
    <source>
        <dbReference type="Proteomes" id="UP001597263"/>
    </source>
</evidence>
<evidence type="ECO:0000256" key="2">
    <source>
        <dbReference type="SAM" id="MobiDB-lite"/>
    </source>
</evidence>
<dbReference type="InterPro" id="IPR006315">
    <property type="entry name" value="OM_autotransptr_brl_dom"/>
</dbReference>
<dbReference type="InterPro" id="IPR005546">
    <property type="entry name" value="Autotransporte_beta"/>
</dbReference>
<evidence type="ECO:0000313" key="4">
    <source>
        <dbReference type="EMBL" id="MFD1227408.1"/>
    </source>
</evidence>
<dbReference type="InterPro" id="IPR043990">
    <property type="entry name" value="AC_1"/>
</dbReference>
<dbReference type="PROSITE" id="PS51208">
    <property type="entry name" value="AUTOTRANSPORTER"/>
    <property type="match status" value="1"/>
</dbReference>
<dbReference type="PANTHER" id="PTHR35037">
    <property type="entry name" value="C-TERMINAL REGION OF AIDA-LIKE PROTEIN"/>
    <property type="match status" value="1"/>
</dbReference>
<reference evidence="5" key="1">
    <citation type="journal article" date="2019" name="Int. J. Syst. Evol. Microbiol.">
        <title>The Global Catalogue of Microorganisms (GCM) 10K type strain sequencing project: providing services to taxonomists for standard genome sequencing and annotation.</title>
        <authorList>
            <consortium name="The Broad Institute Genomics Platform"/>
            <consortium name="The Broad Institute Genome Sequencing Center for Infectious Disease"/>
            <person name="Wu L."/>
            <person name="Ma J."/>
        </authorList>
    </citation>
    <scope>NUCLEOTIDE SEQUENCE [LARGE SCALE GENOMIC DNA]</scope>
    <source>
        <strain evidence="5">CCUG 49584</strain>
    </source>
</reference>
<dbReference type="NCBIfam" id="TIGR02601">
    <property type="entry name" value="autotrns_rpt"/>
    <property type="match status" value="20"/>
</dbReference>
<comment type="caution">
    <text evidence="4">The sequence shown here is derived from an EMBL/GenBank/DDBJ whole genome shotgun (WGS) entry which is preliminary data.</text>
</comment>
<name>A0ABW3V2K2_9HYPH</name>
<dbReference type="InterPro" id="IPR036709">
    <property type="entry name" value="Autotransporte_beta_dom_sf"/>
</dbReference>
<dbReference type="Pfam" id="PF18883">
    <property type="entry name" value="AC_1"/>
    <property type="match status" value="1"/>
</dbReference>
<keyword evidence="1" id="KW-0732">Signal</keyword>
<dbReference type="InterPro" id="IPR013425">
    <property type="entry name" value="Autotrns_rpt"/>
</dbReference>
<accession>A0ABW3V2K2</accession>
<dbReference type="SUPFAM" id="SSF103515">
    <property type="entry name" value="Autotransporter"/>
    <property type="match status" value="1"/>
</dbReference>
<gene>
    <name evidence="4" type="ORF">ACFQ35_09690</name>
</gene>
<protein>
    <submittedName>
        <fullName evidence="4">Autotransporter-associated beta strand repeat-containing protein</fullName>
    </submittedName>
</protein>
<evidence type="ECO:0000256" key="1">
    <source>
        <dbReference type="ARBA" id="ARBA00022729"/>
    </source>
</evidence>
<dbReference type="NCBIfam" id="TIGR01414">
    <property type="entry name" value="autotrans_barl"/>
    <property type="match status" value="1"/>
</dbReference>
<dbReference type="SMART" id="SM00869">
    <property type="entry name" value="Autotransporter"/>
    <property type="match status" value="1"/>
</dbReference>
<dbReference type="Proteomes" id="UP001597263">
    <property type="component" value="Unassembled WGS sequence"/>
</dbReference>
<dbReference type="Pfam" id="PF12951">
    <property type="entry name" value="PATR"/>
    <property type="match status" value="22"/>
</dbReference>
<evidence type="ECO:0000259" key="3">
    <source>
        <dbReference type="PROSITE" id="PS51208"/>
    </source>
</evidence>
<sequence length="3760" mass="374134">MFVGSATPVFSADLYWDANGTSVGSGGTGTWNLTALTWSPNSDGVSGPYRAWNNTALDNTIFAGTAGTVTLGAAISVHNLTFTTNNYTLSGNTLTLAGSQPVITTNTGITSTISSVVAGTAGFTKDGAGTLVLTGTNSFTGNLLLVAGLLSVNTDAALGAAGNQVITSGGTTLIATGALNASRIINLSGGGVTALSGAGVGSAHYTGTGGITTGANVRLNNDTNDFTGSAVFAFNGSAYFTSVGDIGQASSLGAANTVATATIRFTGLNQYSDALYYEGTGSSSNRNWEFSTSGGSPATQLVNNGSGLLSLSGTMAANGSGMVFGAANADMELSGVISSVRGINFQLGAGRSITLGNSNTYSGGTIFSAGTAATLGTRTVNIGSLTNTGIASAFGTGTSSGITLTNGITINYTGAASNSNRNWTINGTTRESNIFNNGTGALNLSGSVSLAHTLTLGGSFAGENTLSGIISGTGALGSSGAGIWTLTGANTRTGAVVVDGGTLRAGSATSFGTVTGITVNSGLLDLNNFDILTPSLTGAGGEIALGTGIMTVNGTTTTSYAGKLTGTGGLIKAGTGTLALSGANTYTGDTTVQGGQLNLVFATSGTPVSDIISASSTLNMDVGTLKITGVNGAANIQNFNGLNIIQGSNRISAVSGNGGSVTVNFGAIHQTGGTIDFGLPVNGSFLTTSTTLGGWATVNGTDYAKVVSGVITAFTNNDYVKKDDAGTWQGGDIVSDQDGFFGTVNNTVQIGGLRYTVPKNSTVSVATGQILGVDGTIIVAPSVLSFNQVITGGSITGVAGGGALSILQNSTGNFTIASQIINNNGVTGFTKSGTGLLTLTSANTYTGATTVNGGVLAISSVANGGAASNIGASTADASNLIIGNGTLRYTGTTTVSDRGFTLVNAGVSRIIEVTSSIANLTFNGLVTSDDDAGFNKTGAGTLTLGNAANDYIGVTTVLGGTLAVSTLANGGMVSSIGKSGADAANLVLAGGKLQYTGSTVSTDRGFTLGTGGGKVGVTDAVAALTFSGAIVGTTGLTKEDAGTLILSANNAYTGGNIVNGGTLRAGSAQAFGSTANRMTVNSPGKVELAGFSVTVGGLTGTGTVDLSTGTLTSSGISAAFSGKITGSGGLTRTGSFTQTLTGCASDYTGRTTINGGTLSVDCLANGGAPSSIGASSDASANLTLSNGTFNYTGNSVKTDRGFTISGSPGIINVANSSTVLEFTGQVVGGGYLRKSGPGTLVLGGSNTYTNYTYVNEGILRLNSTSALGTPASVLLDNTSGVLLDLNGFNTNITYLTGGGTAGGDVALGSGDLTLTAGNPAADFAGKISGTGKFIKSGTGLQKLSGCQSTYTGVTSINGGILEVSCLKNGGVASSIGNSANAAGNLVINGGTLQYTGNGDTTDRQLTLGASSGNTIDASGSGTISFTSSSPVTFSAANSAQTLTLSGLNKGYNKFELQLGNNGTGVTSLAKTGTGTWILTNSASTYTGITSITGGILGVDKLADGGVASSLGASSSAASNLVIGNGSTLRYTGSGDSTNRLFTLAAGTTFLESSGSGAIVFTDTGPVTLQGNNQARTIALGGSNLGNNTLAGAIGDSGTGKTVLAKNDDGTWILAGNNTYSGNTVINGGMLQIGNGGTTGSIVSDLFNNSILSFNRQDTYSYGGLISGAGEIRQTGSGTTVLTGTNIYTGTTTVEAGTLLINGNQSAAAGITTVTANGKLGGSGIIGGDVNVTGGTLSAGGDDVGKLTINGNLKLDSASSIHMKFGQSNAVGGMLNDLIEVNGDVVLDGTLNVSVATGGSFEVGMYRVLNFSGRLNGNGLLVGNMAGGSSSGAFVQTSVSGQVNLIYTNGLVLNYWDGNAGPKFNGIVDGGSGTWQNSSGNNNWTEISGGVNSIYSDGSYAIFSNVAGIVKVDNMLGAVTASGMQFAADGYRVEGDSLALAGAEATIRVGDGTGAGSGFTATITSVLTGTSKLTKTDAGTLILTGTNSYSGGTEIRAGTLRIAQDSNLGAAGGLTLNGGTLNTTANIVSDRDITLTGAGTFNQDANTSLTLSGGSATGTGALTKDGDGALILTGDAAHSGGTTITAGVFQIGTGGTSGSIAGDIVNNASLVFNRSDDITYANVVSGSGSLRQSGAGTTTLIGVNTYSGATAVDAGRLVVQSGGKVTATSHFNIAETSATQAGMVIDGSTAAVTSTGAATSLVGGAGEGTLTVQNGGKLTSGGTGNVQVGSAATGKGTVNVNGAGSQWDIANTLDVLRGSFTLFNGGVATSGSATFAGGDENNADLLITGAGSRFETIGGFALANHATASGTVTLAVSGTLKVGGGTFTMGAGNAVLNIGGVEGSADVSAGTLDAASLQLGAATNRLNFNHNDTQYSFSTAVSGAGSVHHNGSGGTILTGTSSYTGATTVTAGSLYINGDQSAAKGQTSVESGAKLGGKGTIGGNVTIADGGALNPGDVGQAPGELTIGGNLELAANAVMNYRFGKSGMIGGPLNDLVTVKGDLTLAGLLNVQTSAGGSFDPGVYRVISYDGAFVDNELTVGTIPSPDFYLQTSVPGQVNLINTSGFTLNYWDGALAAHKNNSQADGGDGIWQNAAGIDNWTIDTGALNAPYSDNAFAIFTGTLGIVTTDSSQGDIKASGMQFLTTGYVIQGDTINLTGGAKSVIRTGDGTAAGAAITVTIKSELTGSTQLVKSDLGTLILAAANTYTGGTAINGGTLQVSADNNLGVTAGDVTFDGGTLATTTTMITSRNLIFNGIGGALQSAGNTTLTIDGTVTGTGALHKAGAGTLLVLSDTAHTGGTLIDNGTLQLGNRGTTGRVSGAIINDGLLIANRSDGLRLDNVISGSGAFEQAGTGSTILAGINSYKGSTAVKSGVLFINGDQSAATGDTNVLSGATLSGAGTIGGNVIVANGAVLEPGSAAGAASTLHINGDLRLANNSVLNMQFGEANVAGGAYNDLINVGGDLTLGGTLNVSVSTNGVFGFGLYRIINFSGHLTDNGLALGQAPLNYRLSIQTSVAGQINLVSDDPANMNYWDGDGGEKGDHTITGGDGIWQNNLGNDNWTTFSGDKNGAYTNGSYAIFTGKAGTVTVDDSLGQIETSGMQFAISGYQLKGDSLKLTGSQAIISVGDGSYGGAVIHATIANALSGASQLVKSDLGTLILSGNNTYTGGTAINGGTVQIDTDQSLGDVAGSISFNNGTLYTTQDLQSSRSIAIENSGILRTAANTNLTLDGIISGTGNLTKTGTGTLIMTADNSAYNAHTQIEAGALHMKGVLGGTVSVSTQSWLQGTGKVGSTMNSGTIAPGSDDIGTLTIQGDYVSNNGTLQISAVLGDDTSTTSLLTITGATSGATQLNVINRGGMGAQTVQGIKIIDVKGISNGTFALNGDYVFNGEQAIVAGAYGYRLYKNGLNTPDDGDWYLRSALLETQPEQALYQPGVPLYESYAGLLQEFNKLSTLQQRVGNRQWAERTDKSRSDTKDNRSIDSNGVWARIEAAHSNRDPAISTSGATYDANVWKLQTGIDGLLVENETGSLTGSVFAQYGTIKSNVHSLYGSGTINTSGYGIGTALTWYSDNGFYADAQVQLTGYDSDIHSSKAGRDLVSGNNAYGTSLSIEAGKRIAISENWSLTPQAQLAFSAVRFGSFKDIYGADVSLDKSRSLTGRLGLAANHNIQWQDSEGRNNRTHFYALANVYYEFAGDSEITVSETGFVSRNERLNTSISAGGSFNWADDKYSIYGEARFATGINSIGKNNEVGGTVGLRTRW</sequence>
<dbReference type="InterPro" id="IPR011050">
    <property type="entry name" value="Pectin_lyase_fold/virulence"/>
</dbReference>
<feature type="region of interest" description="Disordered" evidence="2">
    <location>
        <begin position="3459"/>
        <end position="3479"/>
    </location>
</feature>
<dbReference type="Gene3D" id="2.160.20.20">
    <property type="match status" value="4"/>
</dbReference>
<dbReference type="EMBL" id="JBHTMA010000034">
    <property type="protein sequence ID" value="MFD1227408.1"/>
    <property type="molecule type" value="Genomic_DNA"/>
</dbReference>
<feature type="compositionally biased region" description="Basic and acidic residues" evidence="2">
    <location>
        <begin position="3463"/>
        <end position="3479"/>
    </location>
</feature>
<dbReference type="PANTHER" id="PTHR35037:SF3">
    <property type="entry name" value="C-TERMINAL REGION OF AIDA-LIKE PROTEIN"/>
    <property type="match status" value="1"/>
</dbReference>
<keyword evidence="5" id="KW-1185">Reference proteome</keyword>
<dbReference type="SUPFAM" id="SSF51126">
    <property type="entry name" value="Pectin lyase-like"/>
    <property type="match status" value="11"/>
</dbReference>
<dbReference type="InterPro" id="IPR051551">
    <property type="entry name" value="Autotransporter_adhesion"/>
</dbReference>
<proteinExistence type="predicted"/>
<feature type="domain" description="Autotransporter" evidence="3">
    <location>
        <begin position="3478"/>
        <end position="3760"/>
    </location>
</feature>
<organism evidence="4 5">
    <name type="scientific">Pseudochrobactrum kiredjianiae</name>
    <dbReference type="NCBI Taxonomy" id="386305"/>
    <lineage>
        <taxon>Bacteria</taxon>
        <taxon>Pseudomonadati</taxon>
        <taxon>Pseudomonadota</taxon>
        <taxon>Alphaproteobacteria</taxon>
        <taxon>Hyphomicrobiales</taxon>
        <taxon>Brucellaceae</taxon>
        <taxon>Pseudochrobactrum</taxon>
    </lineage>
</organism>
<dbReference type="RefSeq" id="WP_289387997.1">
    <property type="nucleotide sequence ID" value="NZ_JAUCBM010000008.1"/>
</dbReference>
<dbReference type="InterPro" id="IPR012332">
    <property type="entry name" value="Autotransporter_pectin_lyase_C"/>
</dbReference>